<keyword evidence="3" id="KW-1185">Reference proteome</keyword>
<evidence type="ECO:0000313" key="3">
    <source>
        <dbReference type="Proteomes" id="UP001216440"/>
    </source>
</evidence>
<dbReference type="EMBL" id="CP121682">
    <property type="protein sequence ID" value="WGD45124.1"/>
    <property type="molecule type" value="Genomic_DNA"/>
</dbReference>
<feature type="region of interest" description="Disordered" evidence="1">
    <location>
        <begin position="30"/>
        <end position="64"/>
    </location>
</feature>
<protein>
    <recommendedName>
        <fullName evidence="4">Integrase</fullName>
    </recommendedName>
</protein>
<evidence type="ECO:0000256" key="1">
    <source>
        <dbReference type="SAM" id="MobiDB-lite"/>
    </source>
</evidence>
<reference evidence="2 3" key="1">
    <citation type="submission" date="2023-03" db="EMBL/GenBank/DDBJ databases">
        <authorList>
            <person name="Mo P."/>
        </authorList>
    </citation>
    <scope>NUCLEOTIDE SEQUENCE [LARGE SCALE GENOMIC DNA]</scope>
    <source>
        <strain evidence="2 3">HUAS 5</strain>
    </source>
</reference>
<organism evidence="2 3">
    <name type="scientific">Streptomyces cathayae</name>
    <dbReference type="NCBI Taxonomy" id="3031124"/>
    <lineage>
        <taxon>Bacteria</taxon>
        <taxon>Bacillati</taxon>
        <taxon>Actinomycetota</taxon>
        <taxon>Actinomycetes</taxon>
        <taxon>Kitasatosporales</taxon>
        <taxon>Streptomycetaceae</taxon>
        <taxon>Streptomyces</taxon>
    </lineage>
</organism>
<accession>A0ABY8KA25</accession>
<sequence>MIVSLLYRATRALLCVPVVLLRRDTAEDAEPLVPRHENAVPRRPARRSGPPRARGPVLAGRAVT</sequence>
<feature type="compositionally biased region" description="Low complexity" evidence="1">
    <location>
        <begin position="47"/>
        <end position="56"/>
    </location>
</feature>
<gene>
    <name evidence="2" type="ORF">PYS65_30945</name>
</gene>
<dbReference type="RefSeq" id="WP_279338174.1">
    <property type="nucleotide sequence ID" value="NZ_CP121682.1"/>
</dbReference>
<name>A0ABY8KA25_9ACTN</name>
<dbReference type="Proteomes" id="UP001216440">
    <property type="component" value="Chromosome"/>
</dbReference>
<evidence type="ECO:0000313" key="2">
    <source>
        <dbReference type="EMBL" id="WGD45124.1"/>
    </source>
</evidence>
<proteinExistence type="predicted"/>
<evidence type="ECO:0008006" key="4">
    <source>
        <dbReference type="Google" id="ProtNLM"/>
    </source>
</evidence>